<evidence type="ECO:0000313" key="2">
    <source>
        <dbReference type="Proteomes" id="UP000829354"/>
    </source>
</evidence>
<name>A0AAE9J271_CAEBR</name>
<evidence type="ECO:0000313" key="1">
    <source>
        <dbReference type="EMBL" id="UMM10724.1"/>
    </source>
</evidence>
<protein>
    <submittedName>
        <fullName evidence="1">Uncharacterized protein</fullName>
    </submittedName>
</protein>
<gene>
    <name evidence="1" type="ORF">L5515_000368</name>
</gene>
<accession>A0AAE9J271</accession>
<keyword evidence="2" id="KW-1185">Reference proteome</keyword>
<dbReference type="Proteomes" id="UP000829354">
    <property type="component" value="Chromosome I"/>
</dbReference>
<sequence length="130" mass="15308">MTVTTTTEPFDPGFRMYEAESLKLDQFEHNVPEVLRHFQGRQAFLKILRFDIPDLIKFVEKRIDRSKKRLAHTLPKVFIDDKEKPNTEPIISPTYVVRESDNRVASILIQNSTFSFGVWDVTEEETFLKF</sequence>
<dbReference type="AlphaFoldDB" id="A0AAE9J271"/>
<dbReference type="PANTHER" id="PTHR21503">
    <property type="entry name" value="F-BOX-CONTAINING HYPOTHETICAL PROTEIN C.ELEGANS"/>
    <property type="match status" value="1"/>
</dbReference>
<proteinExistence type="predicted"/>
<organism evidence="1 2">
    <name type="scientific">Caenorhabditis briggsae</name>
    <dbReference type="NCBI Taxonomy" id="6238"/>
    <lineage>
        <taxon>Eukaryota</taxon>
        <taxon>Metazoa</taxon>
        <taxon>Ecdysozoa</taxon>
        <taxon>Nematoda</taxon>
        <taxon>Chromadorea</taxon>
        <taxon>Rhabditida</taxon>
        <taxon>Rhabditina</taxon>
        <taxon>Rhabditomorpha</taxon>
        <taxon>Rhabditoidea</taxon>
        <taxon>Rhabditidae</taxon>
        <taxon>Peloderinae</taxon>
        <taxon>Caenorhabditis</taxon>
    </lineage>
</organism>
<reference evidence="1 2" key="1">
    <citation type="submission" date="2022-04" db="EMBL/GenBank/DDBJ databases">
        <title>Chromosome-level reference genomes for two strains of Caenorhabditis briggsae: an improved platform for comparative genomics.</title>
        <authorList>
            <person name="Stevens L."/>
            <person name="Andersen E."/>
        </authorList>
    </citation>
    <scope>NUCLEOTIDE SEQUENCE [LARGE SCALE GENOMIC DNA]</scope>
    <source>
        <strain evidence="1">VX34</strain>
        <tissue evidence="1">Whole-organism</tissue>
    </source>
</reference>
<dbReference type="PANTHER" id="PTHR21503:SF8">
    <property type="entry name" value="F-BOX ASSOCIATED DOMAIN-CONTAINING PROTEIN-RELATED"/>
    <property type="match status" value="1"/>
</dbReference>
<dbReference type="EMBL" id="CP092620">
    <property type="protein sequence ID" value="UMM10724.1"/>
    <property type="molecule type" value="Genomic_DNA"/>
</dbReference>